<feature type="region of interest" description="Disordered" evidence="2">
    <location>
        <begin position="724"/>
        <end position="861"/>
    </location>
</feature>
<evidence type="ECO:0000256" key="1">
    <source>
        <dbReference type="SAM" id="Coils"/>
    </source>
</evidence>
<keyword evidence="1" id="KW-0175">Coiled coil</keyword>
<dbReference type="Proteomes" id="UP001174694">
    <property type="component" value="Unassembled WGS sequence"/>
</dbReference>
<protein>
    <submittedName>
        <fullName evidence="4">Protein lifeguard 1</fullName>
    </submittedName>
</protein>
<feature type="compositionally biased region" description="Basic and acidic residues" evidence="2">
    <location>
        <begin position="1218"/>
        <end position="1239"/>
    </location>
</feature>
<feature type="region of interest" description="Disordered" evidence="2">
    <location>
        <begin position="1167"/>
        <end position="1308"/>
    </location>
</feature>
<comment type="caution">
    <text evidence="4">The sequence shown here is derived from an EMBL/GenBank/DDBJ whole genome shotgun (WGS) entry which is preliminary data.</text>
</comment>
<feature type="compositionally biased region" description="Basic and acidic residues" evidence="2">
    <location>
        <begin position="1298"/>
        <end position="1308"/>
    </location>
</feature>
<dbReference type="EMBL" id="JANBVO010000001">
    <property type="protein sequence ID" value="KAJ9157869.1"/>
    <property type="molecule type" value="Genomic_DNA"/>
</dbReference>
<feature type="compositionally biased region" description="Acidic residues" evidence="2">
    <location>
        <begin position="38"/>
        <end position="52"/>
    </location>
</feature>
<accession>A0AA38VXT7</accession>
<feature type="region of interest" description="Disordered" evidence="2">
    <location>
        <begin position="439"/>
        <end position="472"/>
    </location>
</feature>
<dbReference type="InterPro" id="IPR036047">
    <property type="entry name" value="F-box-like_dom_sf"/>
</dbReference>
<feature type="region of interest" description="Disordered" evidence="2">
    <location>
        <begin position="1486"/>
        <end position="1566"/>
    </location>
</feature>
<evidence type="ECO:0000313" key="5">
    <source>
        <dbReference type="Proteomes" id="UP001174694"/>
    </source>
</evidence>
<feature type="compositionally biased region" description="Polar residues" evidence="2">
    <location>
        <begin position="79"/>
        <end position="92"/>
    </location>
</feature>
<proteinExistence type="predicted"/>
<dbReference type="SUPFAM" id="SSF81383">
    <property type="entry name" value="F-box domain"/>
    <property type="match status" value="1"/>
</dbReference>
<feature type="compositionally biased region" description="Acidic residues" evidence="2">
    <location>
        <begin position="60"/>
        <end position="71"/>
    </location>
</feature>
<feature type="region of interest" description="Disordered" evidence="2">
    <location>
        <begin position="1067"/>
        <end position="1125"/>
    </location>
</feature>
<gene>
    <name evidence="4" type="ORF">NKR23_g139</name>
</gene>
<feature type="compositionally biased region" description="Polar residues" evidence="2">
    <location>
        <begin position="1094"/>
        <end position="1125"/>
    </location>
</feature>
<feature type="coiled-coil region" evidence="1">
    <location>
        <begin position="544"/>
        <end position="571"/>
    </location>
</feature>
<feature type="domain" description="DUF7892" evidence="3">
    <location>
        <begin position="892"/>
        <end position="1051"/>
    </location>
</feature>
<dbReference type="InterPro" id="IPR057214">
    <property type="entry name" value="DUF7892"/>
</dbReference>
<feature type="compositionally biased region" description="Low complexity" evidence="2">
    <location>
        <begin position="448"/>
        <end position="461"/>
    </location>
</feature>
<keyword evidence="5" id="KW-1185">Reference proteome</keyword>
<dbReference type="Pfam" id="PF25422">
    <property type="entry name" value="DUF7892"/>
    <property type="match status" value="1"/>
</dbReference>
<feature type="compositionally biased region" description="Basic and acidic residues" evidence="2">
    <location>
        <begin position="1424"/>
        <end position="1439"/>
    </location>
</feature>
<name>A0AA38VXT7_9PEZI</name>
<feature type="region of interest" description="Disordered" evidence="2">
    <location>
        <begin position="1"/>
        <end position="117"/>
    </location>
</feature>
<feature type="compositionally biased region" description="Polar residues" evidence="2">
    <location>
        <begin position="1067"/>
        <end position="1076"/>
    </location>
</feature>
<sequence>MDTSRNDRGASSLSVEAQATASADFLPLDDSNTSDALDTPDGEADGDGDDSTSDISMAADSDDGDENDNADVPDHVKNTAVTASTAQGNAASSGDRPKKRKSPGDDGPRDPMPSMETAKKVKLDSVKMQQTSTASGILGNKSLLPPEIWHHVFTFCPPRTLGNLLLVNRLFNVYLDPSSMIHCEPPAPLSKSVLSALKPNEIWKRSRRLFWPNMPTPLQDKTELDMWRLSCSASCSHCGKAAVRDVLNAADPSHPGPGLDGVAVIWPFATRSCGHCLLKKSTKEIDILLSSSIPSALIPSLPFVLVTQELQAFSPTLLERGQLPANAQVTKLFWSTDVENMTQEFAEVKSLGVAATEEWLKGLEGRGKSRQVDSAKWENWANTGGVSQMQSILHPGHQKSENVTESVPAVQLRVPVPGLGSLRPSPDAPQDAHCQAIPTQVSTPQAESVSSSGVSAVSTKSFPHGRHERTKEEVAELKAARKSEIERRCLLLDPPLPANVLAHIPSFQAAIQIINPLDDKAWDLLLPRLLAQRSDAEQRERQIADQARLALEFEERRKAEASKVAQEAMEADWDEVQAPVRARIARLADEIIHRNWDDGDKVTKENSPKFAAEVLIYVRQCFYAEIAEDADAALAAGKRPRVDPVDGPFTQKLTLENMKWVFDTKIKPHTEPYRKELFICNGCDSNSRFYGFEGVIQHYAAKHTSILSSGNVVVHWRAEWPEHPPFNPEGRPGRSAYHAQGPNQSYPPRGGPTPPQYGYTAYPAGPSVAPPPGAYPSYTPDHSYSAPGYGEQYSQPAEPSYPPQGGYPPLSQGYGSGHYAPDPYNSYHATPTAPYPPPSQGHPQPFAAPSSAPPAPASVPPTAGGQYGYGYGAYPSNNQVGYPAPHASSYPDQFKRQLDDMARSARELWNATSNMKDVAGSVRVYVVIHHIAKRFRSKFGETPPLHMFVEGLSNSKDMRPVRNINGLMCKVCHLGLGNYVATDEEKKSFSLPQLANHFQSKHVKPFMQMDHYASPPDWITEMVLLPDTASLARLRTAVGTDSQKYYLVSDAIPQVFGNVGNAMPALGTSQDSSWQTAPDYHNGFQPPSIDNHAQYYTTPQSTAPAPVSHSATPQQDAQSQYGVYSSQPFGNGDAYQQWYGAVPTAIQAEPAAPDTNYPQPELSATARNTTFSRQGDNGRKSSQGSRQTRDQYSRPSKKNRKKNGGASGDAQAAAAAARLKEEEAKLAEEEERRQEEEIRAMWAADRAKTARKSTLPEDRQSKGAGKGPVTAPLSAQSSKTHTPLQRQRIAPTQAQSAQREEERPNLIDALELHLNKSPPPVYEERNYRAHQPSNVIYLDDRPPVIPPDARRESESYERFDNTRLDARRPRSRSPVYYDLTRQPPGQPYRERSPPLPPSTHQAESLHRTRPEPIPLEGIHYQSGPRDDYNRSYPEEEPRVPPRATEYVELFEVRDSQGTYYIERPVRRQAELERYYTSDYAERPLRREAEPYPPYERAYSRAPPPPAPLYEPRPPPGLAYDVRPPLPPRDEHPPAAISRTDPAYFEEYDPRFPAPPPSNIPRQVRYQ</sequence>
<reference evidence="4" key="1">
    <citation type="submission" date="2022-07" db="EMBL/GenBank/DDBJ databases">
        <title>Fungi with potential for degradation of polypropylene.</title>
        <authorList>
            <person name="Gostincar C."/>
        </authorList>
    </citation>
    <scope>NUCLEOTIDE SEQUENCE</scope>
    <source>
        <strain evidence="4">EXF-13308</strain>
    </source>
</reference>
<evidence type="ECO:0000259" key="3">
    <source>
        <dbReference type="Pfam" id="PF25422"/>
    </source>
</evidence>
<feature type="compositionally biased region" description="Polar residues" evidence="2">
    <location>
        <begin position="9"/>
        <end position="21"/>
    </location>
</feature>
<feature type="compositionally biased region" description="Low complexity" evidence="2">
    <location>
        <begin position="841"/>
        <end position="850"/>
    </location>
</feature>
<feature type="compositionally biased region" description="Polar residues" evidence="2">
    <location>
        <begin position="1273"/>
        <end position="1297"/>
    </location>
</feature>
<feature type="region of interest" description="Disordered" evidence="2">
    <location>
        <begin position="1337"/>
        <end position="1439"/>
    </location>
</feature>
<feature type="compositionally biased region" description="Basic and acidic residues" evidence="2">
    <location>
        <begin position="1338"/>
        <end position="1368"/>
    </location>
</feature>
<feature type="compositionally biased region" description="Pro residues" evidence="2">
    <location>
        <begin position="1501"/>
        <end position="1516"/>
    </location>
</feature>
<feature type="compositionally biased region" description="Polar residues" evidence="2">
    <location>
        <begin position="1167"/>
        <end position="1186"/>
    </location>
</feature>
<dbReference type="CDD" id="cd09917">
    <property type="entry name" value="F-box_SF"/>
    <property type="match status" value="1"/>
</dbReference>
<evidence type="ECO:0000256" key="2">
    <source>
        <dbReference type="SAM" id="MobiDB-lite"/>
    </source>
</evidence>
<organism evidence="4 5">
    <name type="scientific">Pleurostoma richardsiae</name>
    <dbReference type="NCBI Taxonomy" id="41990"/>
    <lineage>
        <taxon>Eukaryota</taxon>
        <taxon>Fungi</taxon>
        <taxon>Dikarya</taxon>
        <taxon>Ascomycota</taxon>
        <taxon>Pezizomycotina</taxon>
        <taxon>Sordariomycetes</taxon>
        <taxon>Sordariomycetidae</taxon>
        <taxon>Calosphaeriales</taxon>
        <taxon>Pleurostomataceae</taxon>
        <taxon>Pleurostoma</taxon>
    </lineage>
</organism>
<evidence type="ECO:0000313" key="4">
    <source>
        <dbReference type="EMBL" id="KAJ9157869.1"/>
    </source>
</evidence>